<evidence type="ECO:0000313" key="2">
    <source>
        <dbReference type="EMBL" id="CAF1838694.1"/>
    </source>
</evidence>
<name>A0A816JVN6_BRANA</name>
<sequence length="94" mass="10763">MQSTGILSSAAVEATSPLNHHHPGSYQAQRVFDGQRYKDGFRQDMAVNNRFTRLRMKTEPRNERKKPFVGSFSCKRNRPSENVRAIYEFASLSA</sequence>
<protein>
    <submittedName>
        <fullName evidence="2">(rape) hypothetical protein</fullName>
    </submittedName>
</protein>
<dbReference type="AlphaFoldDB" id="A0A816JVN6"/>
<accession>A0A816JVN6</accession>
<dbReference type="EMBL" id="HG994368">
    <property type="protein sequence ID" value="CAF1838694.1"/>
    <property type="molecule type" value="Genomic_DNA"/>
</dbReference>
<gene>
    <name evidence="2" type="ORF">DARMORV10_C04P27790.1</name>
</gene>
<feature type="region of interest" description="Disordered" evidence="1">
    <location>
        <begin position="1"/>
        <end position="30"/>
    </location>
</feature>
<reference evidence="2" key="1">
    <citation type="submission" date="2021-01" db="EMBL/GenBank/DDBJ databases">
        <authorList>
            <consortium name="Genoscope - CEA"/>
            <person name="William W."/>
        </authorList>
    </citation>
    <scope>NUCLEOTIDE SEQUENCE</scope>
</reference>
<dbReference type="Proteomes" id="UP001295469">
    <property type="component" value="Chromosome C04"/>
</dbReference>
<organism evidence="2">
    <name type="scientific">Brassica napus</name>
    <name type="common">Rape</name>
    <dbReference type="NCBI Taxonomy" id="3708"/>
    <lineage>
        <taxon>Eukaryota</taxon>
        <taxon>Viridiplantae</taxon>
        <taxon>Streptophyta</taxon>
        <taxon>Embryophyta</taxon>
        <taxon>Tracheophyta</taxon>
        <taxon>Spermatophyta</taxon>
        <taxon>Magnoliopsida</taxon>
        <taxon>eudicotyledons</taxon>
        <taxon>Gunneridae</taxon>
        <taxon>Pentapetalae</taxon>
        <taxon>rosids</taxon>
        <taxon>malvids</taxon>
        <taxon>Brassicales</taxon>
        <taxon>Brassicaceae</taxon>
        <taxon>Brassiceae</taxon>
        <taxon>Brassica</taxon>
    </lineage>
</organism>
<proteinExistence type="predicted"/>
<evidence type="ECO:0000256" key="1">
    <source>
        <dbReference type="SAM" id="MobiDB-lite"/>
    </source>
</evidence>